<accession>L7MFB8</accession>
<proteinExistence type="evidence at transcript level"/>
<organism evidence="4">
    <name type="scientific">Rhipicephalus pulchellus</name>
    <name type="common">Yellow backed tick</name>
    <name type="synonym">Dermacentor pulchellus</name>
    <dbReference type="NCBI Taxonomy" id="72859"/>
    <lineage>
        <taxon>Eukaryota</taxon>
        <taxon>Metazoa</taxon>
        <taxon>Ecdysozoa</taxon>
        <taxon>Arthropoda</taxon>
        <taxon>Chelicerata</taxon>
        <taxon>Arachnida</taxon>
        <taxon>Acari</taxon>
        <taxon>Parasitiformes</taxon>
        <taxon>Ixodida</taxon>
        <taxon>Ixodoidea</taxon>
        <taxon>Ixodidae</taxon>
        <taxon>Rhipicephalinae</taxon>
        <taxon>Rhipicephalus</taxon>
        <taxon>Rhipicephalus</taxon>
    </lineage>
</organism>
<feature type="non-terminal residue" evidence="4">
    <location>
        <position position="1"/>
    </location>
</feature>
<dbReference type="GO" id="GO:0006400">
    <property type="term" value="P:tRNA modification"/>
    <property type="evidence" value="ECO:0007669"/>
    <property type="project" value="InterPro"/>
</dbReference>
<evidence type="ECO:0000256" key="1">
    <source>
        <dbReference type="PROSITE-ProRule" id="PRU00529"/>
    </source>
</evidence>
<dbReference type="GO" id="GO:0003723">
    <property type="term" value="F:RNA binding"/>
    <property type="evidence" value="ECO:0007669"/>
    <property type="project" value="UniProtKB-UniRule"/>
</dbReference>
<feature type="compositionally biased region" description="Basic and acidic residues" evidence="2">
    <location>
        <begin position="336"/>
        <end position="347"/>
    </location>
</feature>
<name>L7MFB8_RHIPC</name>
<reference evidence="4" key="2">
    <citation type="journal article" date="2015" name="J. Proteomics">
        <title>Sexual differences in the sialomes of the zebra tick, Rhipicephalus pulchellus.</title>
        <authorList>
            <person name="Tan A.W."/>
            <person name="Francischetti I.M."/>
            <person name="Slovak M."/>
            <person name="Kini R.M."/>
            <person name="Ribeiro J.M."/>
        </authorList>
    </citation>
    <scope>NUCLEOTIDE SEQUENCE</scope>
    <source>
        <tissue evidence="4">Salivary gland</tissue>
    </source>
</reference>
<sequence>ELPSLKSIMSSGDGKKRKKNYYKSFAKKRKVGTLETDMTGFLVTFERSEFQAAKDCYELLNEYADKIWGPERPEDKDSKASIEDDIAAELSELKESKDKVRRFQKVKTDVAGNFFVTTTVDDPGRLVTTIFEDLKAKHEQRSRFIQRLLPVQTTCKAHLDTMKKTVETVLASYDDSASPEVAYLVAGKIRHNSSLQHNPMLQEIVQVVKSAKPLWTGELRKPDLVLMIDVLHNICCISLMPRYLEFRKYNLLEVTKPQPDSEMPKELSANVPKEDCKGKEEKADEKTACEENKKPSVTTKDDTTDVAQAAESKPDSSPSNGGSTEPSTNTSEEENVGSHKTEEASKD</sequence>
<dbReference type="EMBL" id="GACK01003076">
    <property type="protein sequence ID" value="JAA61958.1"/>
    <property type="molecule type" value="mRNA"/>
</dbReference>
<dbReference type="AlphaFoldDB" id="L7MFB8"/>
<evidence type="ECO:0000256" key="2">
    <source>
        <dbReference type="SAM" id="MobiDB-lite"/>
    </source>
</evidence>
<protein>
    <recommendedName>
        <fullName evidence="3">THUMP domain-containing protein</fullName>
    </recommendedName>
</protein>
<reference evidence="4" key="1">
    <citation type="submission" date="2012-11" db="EMBL/GenBank/DDBJ databases">
        <authorList>
            <person name="Lucero-Rivera Y.E."/>
            <person name="Tovar-Ramirez D."/>
        </authorList>
    </citation>
    <scope>NUCLEOTIDE SEQUENCE</scope>
    <source>
        <tissue evidence="4">Salivary gland</tissue>
    </source>
</reference>
<dbReference type="PROSITE" id="PS51165">
    <property type="entry name" value="THUMP"/>
    <property type="match status" value="1"/>
</dbReference>
<dbReference type="SUPFAM" id="SSF143437">
    <property type="entry name" value="THUMP domain-like"/>
    <property type="match status" value="1"/>
</dbReference>
<dbReference type="Pfam" id="PF02926">
    <property type="entry name" value="THUMP"/>
    <property type="match status" value="1"/>
</dbReference>
<feature type="compositionally biased region" description="Low complexity" evidence="2">
    <location>
        <begin position="319"/>
        <end position="330"/>
    </location>
</feature>
<dbReference type="InterPro" id="IPR004114">
    <property type="entry name" value="THUMP_dom"/>
</dbReference>
<keyword evidence="1" id="KW-0694">RNA-binding</keyword>
<evidence type="ECO:0000313" key="4">
    <source>
        <dbReference type="EMBL" id="JAA61958.1"/>
    </source>
</evidence>
<feature type="domain" description="THUMP" evidence="3">
    <location>
        <begin position="133"/>
        <end position="241"/>
    </location>
</feature>
<feature type="region of interest" description="Disordered" evidence="2">
    <location>
        <begin position="257"/>
        <end position="347"/>
    </location>
</feature>
<feature type="compositionally biased region" description="Basic and acidic residues" evidence="2">
    <location>
        <begin position="272"/>
        <end position="303"/>
    </location>
</feature>
<dbReference type="PANTHER" id="PTHR13452:SF10">
    <property type="entry name" value="THUMP DOMAIN-CONTAINING PROTEIN 1"/>
    <property type="match status" value="1"/>
</dbReference>
<dbReference type="Gene3D" id="3.30.2300.10">
    <property type="entry name" value="THUMP superfamily"/>
    <property type="match status" value="1"/>
</dbReference>
<dbReference type="PANTHER" id="PTHR13452">
    <property type="entry name" value="THUMP DOMAIN CONTAINING PROTEIN 1-RELATED"/>
    <property type="match status" value="1"/>
</dbReference>
<evidence type="ECO:0000259" key="3">
    <source>
        <dbReference type="PROSITE" id="PS51165"/>
    </source>
</evidence>
<dbReference type="CDD" id="cd11717">
    <property type="entry name" value="THUMP_THUMPD1_like"/>
    <property type="match status" value="1"/>
</dbReference>
<dbReference type="InterPro" id="IPR040183">
    <property type="entry name" value="THUMPD1-like"/>
</dbReference>